<dbReference type="Proteomes" id="UP000182624">
    <property type="component" value="Unassembled WGS sequence"/>
</dbReference>
<reference evidence="2" key="1">
    <citation type="submission" date="2016-10" db="EMBL/GenBank/DDBJ databases">
        <authorList>
            <person name="Varghese N."/>
            <person name="Submissions S."/>
        </authorList>
    </citation>
    <scope>NUCLEOTIDE SEQUENCE [LARGE SCALE GENOMIC DNA]</scope>
    <source>
        <strain evidence="2">P18</strain>
    </source>
</reference>
<name>A0A1I5T790_9FIRM</name>
<dbReference type="InterPro" id="IPR025346">
    <property type="entry name" value="DUF4250"/>
</dbReference>
<evidence type="ECO:0000313" key="2">
    <source>
        <dbReference type="Proteomes" id="UP000182624"/>
    </source>
</evidence>
<gene>
    <name evidence="1" type="ORF">SAMN04487928_10850</name>
</gene>
<keyword evidence="2" id="KW-1185">Reference proteome</keyword>
<proteinExistence type="predicted"/>
<accession>A0A1I5T790</accession>
<dbReference type="OrthoDB" id="6636823at2"/>
<organism evidence="1 2">
    <name type="scientific">Butyrivibrio proteoclasticus</name>
    <dbReference type="NCBI Taxonomy" id="43305"/>
    <lineage>
        <taxon>Bacteria</taxon>
        <taxon>Bacillati</taxon>
        <taxon>Bacillota</taxon>
        <taxon>Clostridia</taxon>
        <taxon>Lachnospirales</taxon>
        <taxon>Lachnospiraceae</taxon>
        <taxon>Butyrivibrio</taxon>
    </lineage>
</organism>
<dbReference type="EMBL" id="FOXO01000008">
    <property type="protein sequence ID" value="SFP78893.1"/>
    <property type="molecule type" value="Genomic_DNA"/>
</dbReference>
<evidence type="ECO:0000313" key="1">
    <source>
        <dbReference type="EMBL" id="SFP78893.1"/>
    </source>
</evidence>
<evidence type="ECO:0008006" key="3">
    <source>
        <dbReference type="Google" id="ProtNLM"/>
    </source>
</evidence>
<dbReference type="AlphaFoldDB" id="A0A1I5T790"/>
<dbReference type="RefSeq" id="WP_074886213.1">
    <property type="nucleotide sequence ID" value="NZ_FOXO01000008.1"/>
</dbReference>
<dbReference type="Pfam" id="PF14056">
    <property type="entry name" value="DUF4250"/>
    <property type="match status" value="1"/>
</dbReference>
<sequence>MIPQDPVMLLSFINMKLRDEYGNLEALSEGLDISNDELQEIVSKLNAIGYTYDKANNKFS</sequence>
<protein>
    <recommendedName>
        <fullName evidence="3">DUF4250 domain-containing protein</fullName>
    </recommendedName>
</protein>